<accession>A0AAE1G0F4</accession>
<evidence type="ECO:0000313" key="3">
    <source>
        <dbReference type="Proteomes" id="UP001286313"/>
    </source>
</evidence>
<comment type="caution">
    <text evidence="2">The sequence shown here is derived from an EMBL/GenBank/DDBJ whole genome shotgun (WGS) entry which is preliminary data.</text>
</comment>
<reference evidence="2" key="1">
    <citation type="submission" date="2023-10" db="EMBL/GenBank/DDBJ databases">
        <title>Genome assemblies of two species of porcelain crab, Petrolisthes cinctipes and Petrolisthes manimaculis (Anomura: Porcellanidae).</title>
        <authorList>
            <person name="Angst P."/>
        </authorList>
    </citation>
    <scope>NUCLEOTIDE SEQUENCE</scope>
    <source>
        <strain evidence="2">PB745_01</strain>
        <tissue evidence="2">Gill</tissue>
    </source>
</reference>
<dbReference type="Proteomes" id="UP001286313">
    <property type="component" value="Unassembled WGS sequence"/>
</dbReference>
<proteinExistence type="predicted"/>
<keyword evidence="3" id="KW-1185">Reference proteome</keyword>
<evidence type="ECO:0000313" key="2">
    <source>
        <dbReference type="EMBL" id="KAK3882950.1"/>
    </source>
</evidence>
<organism evidence="2 3">
    <name type="scientific">Petrolisthes cinctipes</name>
    <name type="common">Flat porcelain crab</name>
    <dbReference type="NCBI Taxonomy" id="88211"/>
    <lineage>
        <taxon>Eukaryota</taxon>
        <taxon>Metazoa</taxon>
        <taxon>Ecdysozoa</taxon>
        <taxon>Arthropoda</taxon>
        <taxon>Crustacea</taxon>
        <taxon>Multicrustacea</taxon>
        <taxon>Malacostraca</taxon>
        <taxon>Eumalacostraca</taxon>
        <taxon>Eucarida</taxon>
        <taxon>Decapoda</taxon>
        <taxon>Pleocyemata</taxon>
        <taxon>Anomura</taxon>
        <taxon>Galatheoidea</taxon>
        <taxon>Porcellanidae</taxon>
        <taxon>Petrolisthes</taxon>
    </lineage>
</organism>
<dbReference type="EMBL" id="JAWQEG010001045">
    <property type="protein sequence ID" value="KAK3882950.1"/>
    <property type="molecule type" value="Genomic_DNA"/>
</dbReference>
<feature type="region of interest" description="Disordered" evidence="1">
    <location>
        <begin position="90"/>
        <end position="137"/>
    </location>
</feature>
<protein>
    <submittedName>
        <fullName evidence="2">Uncharacterized protein</fullName>
    </submittedName>
</protein>
<dbReference type="AlphaFoldDB" id="A0AAE1G0F4"/>
<gene>
    <name evidence="2" type="ORF">Pcinc_012704</name>
</gene>
<sequence>MKGSVENKRQKASRWVYCFWWSWLRDGHAHSLGPHRFHRSSRDETGSLNDVGCIGLPGSCSTKVRLVACPPGTALFRRCYLPTDRFSKRHTTAHVTTHGTRDPSSTMPPTQHGDHTPTPDPDEPAPVPDGFVTRSDITVHRPTKLKSLLYNANTHPHYPATPTRYY</sequence>
<evidence type="ECO:0000256" key="1">
    <source>
        <dbReference type="SAM" id="MobiDB-lite"/>
    </source>
</evidence>
<feature type="compositionally biased region" description="Polar residues" evidence="1">
    <location>
        <begin position="93"/>
        <end position="107"/>
    </location>
</feature>
<name>A0AAE1G0F4_PETCI</name>